<protein>
    <submittedName>
        <fullName evidence="1">Uncharacterized protein</fullName>
    </submittedName>
</protein>
<dbReference type="AlphaFoldDB" id="A0A645BBG2"/>
<sequence>MRVIKFWKFGENFHHLVSTFTTGSDNNNIGLRLFGNGVLQHRFPSSESAGYKSGSAFHNRVQCIYRSHAGFQQFKRPGFFLVQGNGHFHRPFLNHVQFMLLPVFIFNHRYGVVNVVLSFRCDTFHLVFAGHHERDHYLVGLEILIHFTQP</sequence>
<name>A0A645BBG2_9ZZZZ</name>
<dbReference type="EMBL" id="VSSQ01017844">
    <property type="protein sequence ID" value="MPM60523.1"/>
    <property type="molecule type" value="Genomic_DNA"/>
</dbReference>
<proteinExistence type="predicted"/>
<accession>A0A645BBG2</accession>
<gene>
    <name evidence="1" type="ORF">SDC9_107374</name>
</gene>
<evidence type="ECO:0000313" key="1">
    <source>
        <dbReference type="EMBL" id="MPM60523.1"/>
    </source>
</evidence>
<comment type="caution">
    <text evidence="1">The sequence shown here is derived from an EMBL/GenBank/DDBJ whole genome shotgun (WGS) entry which is preliminary data.</text>
</comment>
<reference evidence="1" key="1">
    <citation type="submission" date="2019-08" db="EMBL/GenBank/DDBJ databases">
        <authorList>
            <person name="Kucharzyk K."/>
            <person name="Murdoch R.W."/>
            <person name="Higgins S."/>
            <person name="Loffler F."/>
        </authorList>
    </citation>
    <scope>NUCLEOTIDE SEQUENCE</scope>
</reference>
<organism evidence="1">
    <name type="scientific">bioreactor metagenome</name>
    <dbReference type="NCBI Taxonomy" id="1076179"/>
    <lineage>
        <taxon>unclassified sequences</taxon>
        <taxon>metagenomes</taxon>
        <taxon>ecological metagenomes</taxon>
    </lineage>
</organism>